<accession>A0A4Q0MGK8</accession>
<dbReference type="OrthoDB" id="9873804at2"/>
<evidence type="ECO:0000313" key="1">
    <source>
        <dbReference type="EMBL" id="RXF72086.1"/>
    </source>
</evidence>
<sequence length="80" mass="8242">MRCEPCAGTGRVMIPATPIRVAQGVVGVASWLVCDECRGIGVVSCCEGTERHAGVAGYFGGKELGGERQPSGETGMERAS</sequence>
<dbReference type="EMBL" id="RYFI01000014">
    <property type="protein sequence ID" value="RXF72086.1"/>
    <property type="molecule type" value="Genomic_DNA"/>
</dbReference>
<protein>
    <submittedName>
        <fullName evidence="1">Uncharacterized protein</fullName>
    </submittedName>
</protein>
<proteinExistence type="predicted"/>
<dbReference type="Proteomes" id="UP000289708">
    <property type="component" value="Unassembled WGS sequence"/>
</dbReference>
<reference evidence="1 2" key="1">
    <citation type="submission" date="2018-12" db="EMBL/GenBank/DDBJ databases">
        <title>bacterium Hansschlegelia zhihuaiae S113.</title>
        <authorList>
            <person name="He J."/>
        </authorList>
    </citation>
    <scope>NUCLEOTIDE SEQUENCE [LARGE SCALE GENOMIC DNA]</scope>
    <source>
        <strain evidence="1 2">S 113</strain>
    </source>
</reference>
<comment type="caution">
    <text evidence="1">The sequence shown here is derived from an EMBL/GenBank/DDBJ whole genome shotgun (WGS) entry which is preliminary data.</text>
</comment>
<keyword evidence="2" id="KW-1185">Reference proteome</keyword>
<name>A0A4Q0MGK8_9HYPH</name>
<gene>
    <name evidence="1" type="ORF">EK403_14855</name>
</gene>
<dbReference type="RefSeq" id="WP_128778253.1">
    <property type="nucleotide sequence ID" value="NZ_RYFI01000014.1"/>
</dbReference>
<evidence type="ECO:0000313" key="2">
    <source>
        <dbReference type="Proteomes" id="UP000289708"/>
    </source>
</evidence>
<dbReference type="AlphaFoldDB" id="A0A4Q0MGK8"/>
<organism evidence="1 2">
    <name type="scientific">Hansschlegelia zhihuaiae</name>
    <dbReference type="NCBI Taxonomy" id="405005"/>
    <lineage>
        <taxon>Bacteria</taxon>
        <taxon>Pseudomonadati</taxon>
        <taxon>Pseudomonadota</taxon>
        <taxon>Alphaproteobacteria</taxon>
        <taxon>Hyphomicrobiales</taxon>
        <taxon>Methylopilaceae</taxon>
        <taxon>Hansschlegelia</taxon>
    </lineage>
</organism>